<name>U5W5I0_9ACTN</name>
<dbReference type="STRING" id="1246995.AFR_24870"/>
<evidence type="ECO:0000313" key="11">
    <source>
        <dbReference type="Proteomes" id="UP000017746"/>
    </source>
</evidence>
<comment type="subcellular location">
    <subcellularLocation>
        <location evidence="1">Cell membrane</location>
        <topology evidence="1">Multi-pass membrane protein</topology>
    </subcellularLocation>
</comment>
<evidence type="ECO:0000256" key="3">
    <source>
        <dbReference type="ARBA" id="ARBA00022475"/>
    </source>
</evidence>
<gene>
    <name evidence="10" type="ORF">AFR_24870</name>
</gene>
<dbReference type="GO" id="GO:0005886">
    <property type="term" value="C:plasma membrane"/>
    <property type="evidence" value="ECO:0007669"/>
    <property type="project" value="UniProtKB-SubCell"/>
</dbReference>
<feature type="compositionally biased region" description="Low complexity" evidence="7">
    <location>
        <begin position="995"/>
        <end position="1016"/>
    </location>
</feature>
<feature type="transmembrane region" description="Helical" evidence="8">
    <location>
        <begin position="24"/>
        <end position="45"/>
    </location>
</feature>
<feature type="region of interest" description="Disordered" evidence="7">
    <location>
        <begin position="733"/>
        <end position="1274"/>
    </location>
</feature>
<sequence>MRNAFLEEIVVFAAWGSWVARFRWPVLVLTVAAVAAAGVWGLGVFGQLSEGGYNDPGSESTRAANVVRDELGAQGGDVVVIYTPTSGGIDDAVLGQRIENTLGALPGSAVTAVASYWPDKVAQYKSADGSSAVAVLTLAGEDDGEKLESYREIDDKLAVEGATVQAAGGAPLGDASATRSTQDLAFAEAISLPIVLVLLLFIFGSLVAASLPVLVGGCAVLGSLGVLHAVAYTHDVNSFAVNVASLLGLGMAIDYGLFMVGRFREEQGFGRTPAQAVTRTVATAGRTVVFSATLLMIALAGLLLFPQGFLKSLAYGGLAAVALAAILSLTLLPALLAVLGPRVDKLPVRLPRRKNAAAPGTGWSRLAGAVLRRPVLVALPILAGLLVLAAPIRGVEFGENDERILPAGDSARMAIEALKSDFPALSSAGIQVVLRGTKGEPPPAAVGKAFTDAAKKVPGIAAVTPAGTGGDAVVLTATLAGKDPFSPVARDAVDALRALPVTGDTEVLVGGATARNVDSLTATADRLPLMVSLLVGATLILMFLAFGSVLLPIKAVVMSALSLSATFGILVWIFQDGHGADLLQVTPAPLEVGIVVLMAAVVFGLSTDYEVFLLSRMVEARTRGASTAEAVTTGLARTGRVISAAAVLLIVVTGAFALSSVTTMRFVGVGMIIALFLDATVVRMLLVPAVLKLMGEAAWWSPGPLRRLQQKAGLAEYEDEELFPTVSVGRHAAPESAAAPARTSSASAPRHASRAETGPGALPAPPPSAAYAGESFGAAASPFAGDDPDSTGPVSFAGSSPSFSEDAPDTTVPLSERGSGSPDQPFAGASPDETRSGTAAEWAGDNPSETVTGTGSAAEGHDAPDTSAFGGVTPVSPSATGSAPVSPAAAGFGSGAGSSPVSRSATGSAPVSPSATGSAPVSGSAYGPGPIAGRGHGLPVAGSRPHPAPSKITLDESPASTSGGWPTSSASRSDETPADEAGSAAQSSGPPFVTGHASGGASSSDAFAGSSEAAAGRTTNRPSGEPPTTPAAGAPDAGPFTAPESADRTSGTSPAGSDSSGGRSPAGYPTGSASPSRPHDRPGSGTPAGSPSARDRQAAGPAAGSPGGSSVAPSMWPPTGVATRATGPSPTAASTGPGTPGTGVRGAADSENSAVTASAPGWPATPGSASDDPPTLTGWPDATDTGERSQAGPTGNSPGADPGDSRSVVDPMDTRPTANLADHLTGSGAQGRPGDPPADSAAAGKTDEEPGPETTAVLELRPTVDLADRRDQQA</sequence>
<feature type="transmembrane region" description="Helical" evidence="8">
    <location>
        <begin position="375"/>
        <end position="392"/>
    </location>
</feature>
<keyword evidence="5 8" id="KW-1133">Transmembrane helix</keyword>
<dbReference type="AlphaFoldDB" id="U5W5I0"/>
<accession>U5W5I0</accession>
<feature type="transmembrane region" description="Helical" evidence="8">
    <location>
        <begin position="527"/>
        <end position="546"/>
    </location>
</feature>
<feature type="domain" description="Membrane transport protein MMPL" evidence="9">
    <location>
        <begin position="56"/>
        <end position="376"/>
    </location>
</feature>
<evidence type="ECO:0000259" key="9">
    <source>
        <dbReference type="Pfam" id="PF03176"/>
    </source>
</evidence>
<keyword evidence="6 8" id="KW-0472">Membrane</keyword>
<evidence type="ECO:0000256" key="6">
    <source>
        <dbReference type="ARBA" id="ARBA00023136"/>
    </source>
</evidence>
<dbReference type="PATRIC" id="fig|1246995.3.peg.5038"/>
<dbReference type="Gene3D" id="1.20.1640.10">
    <property type="entry name" value="Multidrug efflux transporter AcrB transmembrane domain"/>
    <property type="match status" value="2"/>
</dbReference>
<dbReference type="EMBL" id="CP006272">
    <property type="protein sequence ID" value="AGZ43240.1"/>
    <property type="molecule type" value="Genomic_DNA"/>
</dbReference>
<feature type="compositionally biased region" description="Low complexity" evidence="7">
    <location>
        <begin position="1098"/>
        <end position="1114"/>
    </location>
</feature>
<proteinExistence type="inferred from homology"/>
<feature type="transmembrane region" description="Helical" evidence="8">
    <location>
        <begin position="594"/>
        <end position="614"/>
    </location>
</feature>
<feature type="compositionally biased region" description="Low complexity" evidence="7">
    <location>
        <begin position="733"/>
        <end position="761"/>
    </location>
</feature>
<protein>
    <recommendedName>
        <fullName evidence="9">Membrane transport protein MMPL domain-containing protein</fullName>
    </recommendedName>
</protein>
<feature type="domain" description="Membrane transport protein MMPL" evidence="9">
    <location>
        <begin position="470"/>
        <end position="708"/>
    </location>
</feature>
<evidence type="ECO:0000256" key="5">
    <source>
        <dbReference type="ARBA" id="ARBA00022989"/>
    </source>
</evidence>
<keyword evidence="3" id="KW-1003">Cell membrane</keyword>
<dbReference type="HOGENOM" id="CLU_005108_8_2_11"/>
<feature type="compositionally biased region" description="Polar residues" evidence="7">
    <location>
        <begin position="1048"/>
        <end position="1062"/>
    </location>
</feature>
<feature type="compositionally biased region" description="Low complexity" evidence="7">
    <location>
        <begin position="1122"/>
        <end position="1137"/>
    </location>
</feature>
<feature type="transmembrane region" description="Helical" evidence="8">
    <location>
        <begin position="317"/>
        <end position="339"/>
    </location>
</feature>
<evidence type="ECO:0000256" key="7">
    <source>
        <dbReference type="SAM" id="MobiDB-lite"/>
    </source>
</evidence>
<dbReference type="Proteomes" id="UP000017746">
    <property type="component" value="Chromosome"/>
</dbReference>
<evidence type="ECO:0000256" key="8">
    <source>
        <dbReference type="SAM" id="Phobius"/>
    </source>
</evidence>
<organism evidence="10 11">
    <name type="scientific">Actinoplanes friuliensis DSM 7358</name>
    <dbReference type="NCBI Taxonomy" id="1246995"/>
    <lineage>
        <taxon>Bacteria</taxon>
        <taxon>Bacillati</taxon>
        <taxon>Actinomycetota</taxon>
        <taxon>Actinomycetes</taxon>
        <taxon>Micromonosporales</taxon>
        <taxon>Micromonosporaceae</taxon>
        <taxon>Actinoplanes</taxon>
    </lineage>
</organism>
<dbReference type="PANTHER" id="PTHR33406:SF11">
    <property type="entry name" value="MEMBRANE PROTEIN SCO6666-RELATED"/>
    <property type="match status" value="1"/>
</dbReference>
<dbReference type="PANTHER" id="PTHR33406">
    <property type="entry name" value="MEMBRANE PROTEIN MJ1562-RELATED"/>
    <property type="match status" value="1"/>
</dbReference>
<keyword evidence="11" id="KW-1185">Reference proteome</keyword>
<dbReference type="eggNOG" id="COG2409">
    <property type="taxonomic scope" value="Bacteria"/>
</dbReference>
<feature type="compositionally biased region" description="Low complexity" evidence="7">
    <location>
        <begin position="769"/>
        <end position="781"/>
    </location>
</feature>
<keyword evidence="4 8" id="KW-0812">Transmembrane</keyword>
<evidence type="ECO:0000256" key="1">
    <source>
        <dbReference type="ARBA" id="ARBA00004651"/>
    </source>
</evidence>
<feature type="transmembrane region" description="Helical" evidence="8">
    <location>
        <begin position="641"/>
        <end position="660"/>
    </location>
</feature>
<dbReference type="InterPro" id="IPR050545">
    <property type="entry name" value="Mycobact_MmpL"/>
</dbReference>
<feature type="transmembrane region" description="Helical" evidence="8">
    <location>
        <begin position="194"/>
        <end position="227"/>
    </location>
</feature>
<feature type="transmembrane region" description="Helical" evidence="8">
    <location>
        <begin position="281"/>
        <end position="305"/>
    </location>
</feature>
<reference evidence="10 11" key="1">
    <citation type="journal article" date="2014" name="J. Biotechnol.">
        <title>Complete genome sequence of the actinobacterium Actinoplanes friuliensis HAG 010964, producer of the lipopeptide antibiotic friulimycin.</title>
        <authorList>
            <person name="Ruckert C."/>
            <person name="Szczepanowski R."/>
            <person name="Albersmeier A."/>
            <person name="Goesmann A."/>
            <person name="Fischer N."/>
            <person name="Steinkamper A."/>
            <person name="Puhler A."/>
            <person name="Biener R."/>
            <person name="Schwartz D."/>
            <person name="Kalinowski J."/>
        </authorList>
    </citation>
    <scope>NUCLEOTIDE SEQUENCE [LARGE SCALE GENOMIC DNA]</scope>
    <source>
        <strain evidence="10 11">DSM 7358</strain>
    </source>
</reference>
<feature type="transmembrane region" description="Helical" evidence="8">
    <location>
        <begin position="553"/>
        <end position="574"/>
    </location>
</feature>
<dbReference type="InterPro" id="IPR004869">
    <property type="entry name" value="MMPL_dom"/>
</dbReference>
<dbReference type="eggNOG" id="COG4223">
    <property type="taxonomic scope" value="Bacteria"/>
</dbReference>
<feature type="transmembrane region" description="Helical" evidence="8">
    <location>
        <begin position="239"/>
        <end position="260"/>
    </location>
</feature>
<feature type="compositionally biased region" description="Polar residues" evidence="7">
    <location>
        <begin position="903"/>
        <end position="921"/>
    </location>
</feature>
<comment type="similarity">
    <text evidence="2">Belongs to the resistance-nodulation-cell division (RND) (TC 2.A.6) family. MmpL subfamily.</text>
</comment>
<feature type="compositionally biased region" description="Low complexity" evidence="7">
    <location>
        <begin position="874"/>
        <end position="902"/>
    </location>
</feature>
<evidence type="ECO:0000256" key="4">
    <source>
        <dbReference type="ARBA" id="ARBA00022692"/>
    </source>
</evidence>
<evidence type="ECO:0000313" key="10">
    <source>
        <dbReference type="EMBL" id="AGZ43240.1"/>
    </source>
</evidence>
<dbReference type="Pfam" id="PF03176">
    <property type="entry name" value="MMPL"/>
    <property type="match status" value="2"/>
</dbReference>
<feature type="compositionally biased region" description="Polar residues" evidence="7">
    <location>
        <begin position="958"/>
        <end position="971"/>
    </location>
</feature>
<feature type="compositionally biased region" description="Low complexity" evidence="7">
    <location>
        <begin position="1030"/>
        <end position="1043"/>
    </location>
</feature>
<dbReference type="SUPFAM" id="SSF82866">
    <property type="entry name" value="Multidrug efflux transporter AcrB transmembrane domain"/>
    <property type="match status" value="2"/>
</dbReference>
<evidence type="ECO:0000256" key="2">
    <source>
        <dbReference type="ARBA" id="ARBA00010157"/>
    </source>
</evidence>
<dbReference type="KEGG" id="afs:AFR_24870"/>